<dbReference type="AlphaFoldDB" id="A0A6N7W2V6"/>
<name>A0A6N7W2V6_9ACTO</name>
<dbReference type="PANTHER" id="PTHR38445:SF6">
    <property type="entry name" value="GNTR-FAMILY TRANSCRIPTIONAL REGULATOR"/>
    <property type="match status" value="1"/>
</dbReference>
<keyword evidence="6" id="KW-1185">Reference proteome</keyword>
<proteinExistence type="predicted"/>
<keyword evidence="1" id="KW-0805">Transcription regulation</keyword>
<feature type="domain" description="HTH gntR-type" evidence="4">
    <location>
        <begin position="7"/>
        <end position="75"/>
    </location>
</feature>
<dbReference type="InterPro" id="IPR000524">
    <property type="entry name" value="Tscrpt_reg_HTH_GntR"/>
</dbReference>
<evidence type="ECO:0000256" key="3">
    <source>
        <dbReference type="ARBA" id="ARBA00023163"/>
    </source>
</evidence>
<dbReference type="Gene3D" id="1.10.10.10">
    <property type="entry name" value="Winged helix-like DNA-binding domain superfamily/Winged helix DNA-binding domain"/>
    <property type="match status" value="1"/>
</dbReference>
<evidence type="ECO:0000313" key="5">
    <source>
        <dbReference type="EMBL" id="MSS83741.1"/>
    </source>
</evidence>
<dbReference type="Proteomes" id="UP000470875">
    <property type="component" value="Unassembled WGS sequence"/>
</dbReference>
<keyword evidence="3" id="KW-0804">Transcription</keyword>
<accession>A0A6N7W2V6</accession>
<evidence type="ECO:0000256" key="2">
    <source>
        <dbReference type="ARBA" id="ARBA00023125"/>
    </source>
</evidence>
<dbReference type="InterPro" id="IPR036388">
    <property type="entry name" value="WH-like_DNA-bd_sf"/>
</dbReference>
<evidence type="ECO:0000259" key="4">
    <source>
        <dbReference type="PROSITE" id="PS50949"/>
    </source>
</evidence>
<dbReference type="Pfam" id="PF00392">
    <property type="entry name" value="GntR"/>
    <property type="match status" value="1"/>
</dbReference>
<evidence type="ECO:0000313" key="6">
    <source>
        <dbReference type="Proteomes" id="UP000470875"/>
    </source>
</evidence>
<reference evidence="5 6" key="1">
    <citation type="submission" date="2019-08" db="EMBL/GenBank/DDBJ databases">
        <title>In-depth cultivation of the pig gut microbiome towards novel bacterial diversity and tailored functional studies.</title>
        <authorList>
            <person name="Wylensek D."/>
            <person name="Hitch T.C.A."/>
            <person name="Clavel T."/>
        </authorList>
    </citation>
    <scope>NUCLEOTIDE SEQUENCE [LARGE SCALE GENOMIC DNA]</scope>
    <source>
        <strain evidence="5 6">WB03_NA08</strain>
    </source>
</reference>
<evidence type="ECO:0000256" key="1">
    <source>
        <dbReference type="ARBA" id="ARBA00023015"/>
    </source>
</evidence>
<dbReference type="SMART" id="SM00345">
    <property type="entry name" value="HTH_GNTR"/>
    <property type="match status" value="1"/>
</dbReference>
<dbReference type="GO" id="GO:0003700">
    <property type="term" value="F:DNA-binding transcription factor activity"/>
    <property type="evidence" value="ECO:0007669"/>
    <property type="project" value="InterPro"/>
</dbReference>
<dbReference type="SUPFAM" id="SSF46785">
    <property type="entry name" value="Winged helix' DNA-binding domain"/>
    <property type="match status" value="1"/>
</dbReference>
<comment type="caution">
    <text evidence="5">The sequence shown here is derived from an EMBL/GenBank/DDBJ whole genome shotgun (WGS) entry which is preliminary data.</text>
</comment>
<gene>
    <name evidence="5" type="ORF">FYJ24_02990</name>
</gene>
<keyword evidence="2" id="KW-0238">DNA-binding</keyword>
<dbReference type="InterPro" id="IPR036390">
    <property type="entry name" value="WH_DNA-bd_sf"/>
</dbReference>
<dbReference type="CDD" id="cd07377">
    <property type="entry name" value="WHTH_GntR"/>
    <property type="match status" value="1"/>
</dbReference>
<protein>
    <submittedName>
        <fullName evidence="5">GntR family transcriptional regulator</fullName>
    </submittedName>
</protein>
<dbReference type="EMBL" id="VULO01000003">
    <property type="protein sequence ID" value="MSS83741.1"/>
    <property type="molecule type" value="Genomic_DNA"/>
</dbReference>
<sequence>MDFDNTQPIWLQLHDEFARNIAVGIWPPGSRIPGVRDLASQMGVNPNTVQRSLAELERTGLCRSERTSGRFVTDDPRLIEKAQLTLATDAARDFIVKAKGLHMSSEQATHLITTQWKDTITHE</sequence>
<dbReference type="PANTHER" id="PTHR38445">
    <property type="entry name" value="HTH-TYPE TRANSCRIPTIONAL REPRESSOR YTRA"/>
    <property type="match status" value="1"/>
</dbReference>
<dbReference type="PROSITE" id="PS50949">
    <property type="entry name" value="HTH_GNTR"/>
    <property type="match status" value="1"/>
</dbReference>
<organism evidence="5 6">
    <name type="scientific">Scrofimicrobium canadense</name>
    <dbReference type="NCBI Taxonomy" id="2652290"/>
    <lineage>
        <taxon>Bacteria</taxon>
        <taxon>Bacillati</taxon>
        <taxon>Actinomycetota</taxon>
        <taxon>Actinomycetes</taxon>
        <taxon>Actinomycetales</taxon>
        <taxon>Actinomycetaceae</taxon>
        <taxon>Scrofimicrobium</taxon>
    </lineage>
</organism>
<dbReference type="RefSeq" id="WP_154543473.1">
    <property type="nucleotide sequence ID" value="NZ_VULO01000003.1"/>
</dbReference>
<dbReference type="GO" id="GO:0003677">
    <property type="term" value="F:DNA binding"/>
    <property type="evidence" value="ECO:0007669"/>
    <property type="project" value="UniProtKB-KW"/>
</dbReference>